<name>A0A8E0RZ34_9TREM</name>
<organism evidence="1 2">
    <name type="scientific">Fasciolopsis buskii</name>
    <dbReference type="NCBI Taxonomy" id="27845"/>
    <lineage>
        <taxon>Eukaryota</taxon>
        <taxon>Metazoa</taxon>
        <taxon>Spiralia</taxon>
        <taxon>Lophotrochozoa</taxon>
        <taxon>Platyhelminthes</taxon>
        <taxon>Trematoda</taxon>
        <taxon>Digenea</taxon>
        <taxon>Plagiorchiida</taxon>
        <taxon>Echinostomata</taxon>
        <taxon>Echinostomatoidea</taxon>
        <taxon>Fasciolidae</taxon>
        <taxon>Fasciolopsis</taxon>
    </lineage>
</organism>
<comment type="caution">
    <text evidence="1">The sequence shown here is derived from an EMBL/GenBank/DDBJ whole genome shotgun (WGS) entry which is preliminary data.</text>
</comment>
<gene>
    <name evidence="1" type="ORF">FBUS_00242</name>
</gene>
<dbReference type="Proteomes" id="UP000728185">
    <property type="component" value="Unassembled WGS sequence"/>
</dbReference>
<dbReference type="AlphaFoldDB" id="A0A8E0RZ34"/>
<evidence type="ECO:0000313" key="1">
    <source>
        <dbReference type="EMBL" id="KAA0191711.1"/>
    </source>
</evidence>
<accession>A0A8E0RZ34</accession>
<reference evidence="1" key="1">
    <citation type="submission" date="2019-05" db="EMBL/GenBank/DDBJ databases">
        <title>Annotation for the trematode Fasciolopsis buski.</title>
        <authorList>
            <person name="Choi Y.-J."/>
        </authorList>
    </citation>
    <scope>NUCLEOTIDE SEQUENCE</scope>
    <source>
        <strain evidence="1">HT</strain>
        <tissue evidence="1">Whole worm</tissue>
    </source>
</reference>
<evidence type="ECO:0000313" key="2">
    <source>
        <dbReference type="Proteomes" id="UP000728185"/>
    </source>
</evidence>
<dbReference type="OrthoDB" id="10029313at2759"/>
<dbReference type="EMBL" id="LUCM01006166">
    <property type="protein sequence ID" value="KAA0191711.1"/>
    <property type="molecule type" value="Genomic_DNA"/>
</dbReference>
<keyword evidence="2" id="KW-1185">Reference proteome</keyword>
<proteinExistence type="predicted"/>
<protein>
    <submittedName>
        <fullName evidence="1">Uncharacterized protein</fullName>
    </submittedName>
</protein>
<sequence length="70" mass="8240">MDVNSVPDTFDCIYKIKDANIRTKIMFLLDVESFFTNVPLLKIIDFIVDYIRQNDRNFGLPVNSLRELQL</sequence>